<dbReference type="EMBL" id="GL883241">
    <property type="protein sequence ID" value="EGF97384.1"/>
    <property type="molecule type" value="Genomic_DNA"/>
</dbReference>
<reference evidence="4" key="2">
    <citation type="submission" date="2011-04" db="EMBL/GenBank/DDBJ databases">
        <title>Obligate Biotrophy Features Unraveled by the Genomic Analysis of the Rust Fungi, Melampsora larici-populina and Puccinia graminis f. sp. tritici.</title>
        <authorList>
            <consortium name="US DOE Joint Genome Institute (JGI-PGF)"/>
            <person name="Duplessis S."/>
            <person name="Cuomo C."/>
            <person name="Lin Y.-C."/>
            <person name="Aerts A."/>
            <person name="Tisserant E."/>
            <person name="Veneault-Fourrey C."/>
            <person name="Joly D."/>
            <person name="Hacquard S."/>
            <person name="Amselem J."/>
            <person name="Cantarel B."/>
            <person name="Readman C."/>
            <person name="Coutinho P."/>
            <person name="Feau N."/>
            <person name="Field M."/>
            <person name="Frey P."/>
            <person name="Gelhaye E."/>
            <person name="Goldberg J."/>
            <person name="Grabherr M."/>
            <person name="Kodira C."/>
            <person name="Kohler A."/>
            <person name="Kues U."/>
            <person name="Lindquist E."/>
            <person name="Lucas S."/>
            <person name="Mago R."/>
            <person name="Mauceli E."/>
            <person name="Morin E."/>
            <person name="Murat C."/>
            <person name="Pangilinan J."/>
            <person name="Park R."/>
            <person name="Pearson M."/>
            <person name="Quesneville H."/>
            <person name="Rouhier N."/>
            <person name="Sakthikumar S."/>
            <person name="Salamov A."/>
            <person name="Schmutz J."/>
            <person name="Selles B."/>
            <person name="Shapiro H."/>
            <person name="Tangay P."/>
            <person name="Tuskan G."/>
            <person name="Henrissat B."/>
            <person name="Van de Peer Y."/>
            <person name="Rouze P."/>
            <person name="Schein J."/>
            <person name="Ellis J."/>
            <person name="Dodds P."/>
            <person name="Zhong S."/>
            <person name="Hamelin R."/>
            <person name="Grigoriev I."/>
            <person name="Szabo L."/>
            <person name="Martin F."/>
        </authorList>
    </citation>
    <scope>NUCLEOTIDE SEQUENCE</scope>
    <source>
        <strain evidence="4">98AG31</strain>
    </source>
</reference>
<dbReference type="InterPro" id="IPR054443">
    <property type="entry name" value="Y3-like_dom"/>
</dbReference>
<dbReference type="RefSeq" id="XP_007419337.1">
    <property type="nucleotide sequence ID" value="XM_007419275.1"/>
</dbReference>
<keyword evidence="5" id="KW-1185">Reference proteome</keyword>
<evidence type="ECO:0000313" key="4">
    <source>
        <dbReference type="EMBL" id="EGG03074.1"/>
    </source>
</evidence>
<proteinExistence type="predicted"/>
<accession>F4RWR4</accession>
<feature type="chain" id="PRO_5007656846" evidence="1">
    <location>
        <begin position="21"/>
        <end position="130"/>
    </location>
</feature>
<keyword evidence="1" id="KW-0732">Signal</keyword>
<dbReference type="OrthoDB" id="4825549at2759"/>
<evidence type="ECO:0000313" key="3">
    <source>
        <dbReference type="EMBL" id="EGF97384.1"/>
    </source>
</evidence>
<evidence type="ECO:0000313" key="5">
    <source>
        <dbReference type="Proteomes" id="UP000001072"/>
    </source>
</evidence>
<reference evidence="5" key="1">
    <citation type="journal article" date="2011" name="Proc. Natl. Acad. Sci. U.S.A.">
        <title>Obligate biotrophy features unraveled by the genomic analysis of rust fungi.</title>
        <authorList>
            <person name="Duplessis S."/>
            <person name="Cuomo C.A."/>
            <person name="Lin Y.-C."/>
            <person name="Aerts A."/>
            <person name="Tisserant E."/>
            <person name="Veneault-Fourrey C."/>
            <person name="Joly D.L."/>
            <person name="Hacquard S."/>
            <person name="Amselem J."/>
            <person name="Cantarel B.L."/>
            <person name="Chiu R."/>
            <person name="Coutinho P.M."/>
            <person name="Feau N."/>
            <person name="Field M."/>
            <person name="Frey P."/>
            <person name="Gelhaye E."/>
            <person name="Goldberg J."/>
            <person name="Grabherr M.G."/>
            <person name="Kodira C.D."/>
            <person name="Kohler A."/>
            <person name="Kuees U."/>
            <person name="Lindquist E.A."/>
            <person name="Lucas S.M."/>
            <person name="Mago R."/>
            <person name="Mauceli E."/>
            <person name="Morin E."/>
            <person name="Murat C."/>
            <person name="Pangilinan J.L."/>
            <person name="Park R."/>
            <person name="Pearson M."/>
            <person name="Quesneville H."/>
            <person name="Rouhier N."/>
            <person name="Sakthikumar S."/>
            <person name="Salamov A.A."/>
            <person name="Schmutz J."/>
            <person name="Selles B."/>
            <person name="Shapiro H."/>
            <person name="Tanguay P."/>
            <person name="Tuskan G.A."/>
            <person name="Henrissat B."/>
            <person name="Van de Peer Y."/>
            <person name="Rouze P."/>
            <person name="Ellis J.G."/>
            <person name="Dodds P.N."/>
            <person name="Schein J.E."/>
            <person name="Zhong S."/>
            <person name="Hamelin R.C."/>
            <person name="Grigoriev I.V."/>
            <person name="Szabo L.J."/>
            <person name="Martin F."/>
        </authorList>
    </citation>
    <scope>NUCLEOTIDE SEQUENCE [LARGE SCALE GENOMIC DNA]</scope>
    <source>
        <strain evidence="5">98AG31 / pathotype 3-4-7</strain>
    </source>
</reference>
<name>F4RWR4_MELLP</name>
<dbReference type="EMBL" id="GL883126">
    <property type="protein sequence ID" value="EGG03074.1"/>
    <property type="molecule type" value="Genomic_DNA"/>
</dbReference>
<sequence length="130" mass="14544">MQFIPIVSLLLLSWYSSVSGTCFTTGPTWGDANQRKILDDNIENLCRQMTGKFAVGAAASRCLKGGEKPGNRYDFLFRNVNKEERTLTMETCTRLIRKDIATCPMGAYNQGSNWWYTSDPNEGECLTTGP</sequence>
<dbReference type="AlphaFoldDB" id="F4RWR4"/>
<protein>
    <submittedName>
        <fullName evidence="4">Secreted protein</fullName>
    </submittedName>
</protein>
<feature type="signal peptide" evidence="1">
    <location>
        <begin position="1"/>
        <end position="20"/>
    </location>
</feature>
<dbReference type="Proteomes" id="UP000001072">
    <property type="component" value="Unassembled WGS sequence"/>
</dbReference>
<organism evidence="5">
    <name type="scientific">Melampsora larici-populina (strain 98AG31 / pathotype 3-4-7)</name>
    <name type="common">Poplar leaf rust fungus</name>
    <dbReference type="NCBI Taxonomy" id="747676"/>
    <lineage>
        <taxon>Eukaryota</taxon>
        <taxon>Fungi</taxon>
        <taxon>Dikarya</taxon>
        <taxon>Basidiomycota</taxon>
        <taxon>Pucciniomycotina</taxon>
        <taxon>Pucciniomycetes</taxon>
        <taxon>Pucciniales</taxon>
        <taxon>Melampsoraceae</taxon>
        <taxon>Melampsora</taxon>
    </lineage>
</organism>
<dbReference type="KEGG" id="mlr:MELLADRAFT_109521"/>
<dbReference type="GeneID" id="18923786"/>
<dbReference type="GeneID" id="18925323"/>
<gene>
    <name evidence="4" type="ORF">MELLADRAFT_109521</name>
    <name evidence="3" type="ORF">MELLADRAFT_114375</name>
</gene>
<dbReference type="Pfam" id="PF22803">
    <property type="entry name" value="GBD_Y3"/>
    <property type="match status" value="1"/>
</dbReference>
<evidence type="ECO:0000256" key="1">
    <source>
        <dbReference type="SAM" id="SignalP"/>
    </source>
</evidence>
<dbReference type="RefSeq" id="XP_007413534.1">
    <property type="nucleotide sequence ID" value="XM_007413472.1"/>
</dbReference>
<dbReference type="KEGG" id="mlr:MELLADRAFT_114375"/>
<evidence type="ECO:0000259" key="2">
    <source>
        <dbReference type="Pfam" id="PF22803"/>
    </source>
</evidence>
<dbReference type="VEuPathDB" id="FungiDB:MELLADRAFT_114375"/>
<feature type="domain" description="Glycan binding protein Y3-like" evidence="2">
    <location>
        <begin position="42"/>
        <end position="125"/>
    </location>
</feature>
<dbReference type="VEuPathDB" id="FungiDB:MELLADRAFT_109521"/>
<dbReference type="HOGENOM" id="CLU_150815_1_0_1"/>